<proteinExistence type="predicted"/>
<sequence>DTAACSAPPTGAAEQAAVSLPSSPENLALLEQQLAAITPQLEDPKLTESERLQLEQRRAGLRKYITTLEQASGKDVKQANAPLLEKHRERIAKVANRTFDDLLVNPRPPGTARRPKR</sequence>
<feature type="non-terminal residue" evidence="1">
    <location>
        <position position="1"/>
    </location>
</feature>
<dbReference type="RefSeq" id="WP_158626170.1">
    <property type="nucleotide sequence ID" value="NZ_RAWI01000263.1"/>
</dbReference>
<comment type="caution">
    <text evidence="1">The sequence shown here is derived from an EMBL/GenBank/DDBJ whole genome shotgun (WGS) entry which is preliminary data.</text>
</comment>
<evidence type="ECO:0000313" key="1">
    <source>
        <dbReference type="EMBL" id="RKH99170.1"/>
    </source>
</evidence>
<organism evidence="1 2">
    <name type="scientific">Corallococcus praedator</name>
    <dbReference type="NCBI Taxonomy" id="2316724"/>
    <lineage>
        <taxon>Bacteria</taxon>
        <taxon>Pseudomonadati</taxon>
        <taxon>Myxococcota</taxon>
        <taxon>Myxococcia</taxon>
        <taxon>Myxococcales</taxon>
        <taxon>Cystobacterineae</taxon>
        <taxon>Myxococcaceae</taxon>
        <taxon>Corallococcus</taxon>
    </lineage>
</organism>
<evidence type="ECO:0000313" key="2">
    <source>
        <dbReference type="Proteomes" id="UP000278907"/>
    </source>
</evidence>
<name>A0ABX9QC30_9BACT</name>
<reference evidence="1 2" key="1">
    <citation type="submission" date="2018-09" db="EMBL/GenBank/DDBJ databases">
        <authorList>
            <person name="Livingstone P.G."/>
            <person name="Whitworth D.E."/>
        </authorList>
    </citation>
    <scope>NUCLEOTIDE SEQUENCE [LARGE SCALE GENOMIC DNA]</scope>
    <source>
        <strain evidence="1 2">CA031B</strain>
    </source>
</reference>
<dbReference type="EMBL" id="RAWI01000263">
    <property type="protein sequence ID" value="RKH99170.1"/>
    <property type="molecule type" value="Genomic_DNA"/>
</dbReference>
<gene>
    <name evidence="1" type="ORF">D7Y13_27935</name>
</gene>
<protein>
    <submittedName>
        <fullName evidence="1">Uncharacterized protein</fullName>
    </submittedName>
</protein>
<keyword evidence="2" id="KW-1185">Reference proteome</keyword>
<dbReference type="Proteomes" id="UP000278907">
    <property type="component" value="Unassembled WGS sequence"/>
</dbReference>
<accession>A0ABX9QC30</accession>